<dbReference type="InterPro" id="IPR007421">
    <property type="entry name" value="Schlafen_AlbA_2_dom"/>
</dbReference>
<dbReference type="Proteomes" id="UP001597351">
    <property type="component" value="Unassembled WGS sequence"/>
</dbReference>
<dbReference type="Gene3D" id="3.30.950.30">
    <property type="entry name" value="Schlafen, AAA domain"/>
    <property type="match status" value="1"/>
</dbReference>
<reference evidence="3" key="1">
    <citation type="journal article" date="2019" name="Int. J. Syst. Evol. Microbiol.">
        <title>The Global Catalogue of Microorganisms (GCM) 10K type strain sequencing project: providing services to taxonomists for standard genome sequencing and annotation.</title>
        <authorList>
            <consortium name="The Broad Institute Genomics Platform"/>
            <consortium name="The Broad Institute Genome Sequencing Center for Infectious Disease"/>
            <person name="Wu L."/>
            <person name="Ma J."/>
        </authorList>
    </citation>
    <scope>NUCLEOTIDE SEQUENCE [LARGE SCALE GENOMIC DNA]</scope>
    <source>
        <strain evidence="3">CGMCC 1.12477</strain>
    </source>
</reference>
<sequence length="416" mass="45252">MFTAIHQALGVPRDAPLTYSMLEAAVTAGVVESDGLDWKRALPPEAGLGATDFPKDVAAMANSGGGVIVFGVDEAEKRATGLVDVGELTERHERALRSAAVSAVHPPVFSLSVLRLQGDGGLAVAVVVPPSVDSPHVIYRGEYFGAPVRNDADTVWMKEPALAAAYRGRFDAQRLHDETLGWLYEDAAARCVPQMAWFVGAATPRRPQAPHRDRFPEPRTLVDKAFGISEAHLRAKDHLGRPVPRGRAPLREVDANNLRPGLRRWVAVPTSTKAVHEAWASFHLDGSVTLACSLGGQRKDADENFQATHFYSENLEAAVANLMGMMRVAAGELDGEYEVRVGVEWDRREPVKMWTRDWLGYPNDGSSVPVPRYSPVVRTVDANDPAEGFVRQAVDLGLDCVNQGGITNLHHLPELT</sequence>
<keyword evidence="2" id="KW-0547">Nucleotide-binding</keyword>
<gene>
    <name evidence="2" type="ORF">ACFSDE_17455</name>
</gene>
<evidence type="ECO:0000313" key="2">
    <source>
        <dbReference type="EMBL" id="MFD1948592.1"/>
    </source>
</evidence>
<organism evidence="2 3">
    <name type="scientific">Nocardioides aestuarii</name>
    <dbReference type="NCBI Taxonomy" id="252231"/>
    <lineage>
        <taxon>Bacteria</taxon>
        <taxon>Bacillati</taxon>
        <taxon>Actinomycetota</taxon>
        <taxon>Actinomycetes</taxon>
        <taxon>Propionibacteriales</taxon>
        <taxon>Nocardioidaceae</taxon>
        <taxon>Nocardioides</taxon>
    </lineage>
</organism>
<evidence type="ECO:0000259" key="1">
    <source>
        <dbReference type="Pfam" id="PF04326"/>
    </source>
</evidence>
<name>A0ABW4TSS3_9ACTN</name>
<proteinExistence type="predicted"/>
<evidence type="ECO:0000313" key="3">
    <source>
        <dbReference type="Proteomes" id="UP001597351"/>
    </source>
</evidence>
<dbReference type="InterPro" id="IPR038461">
    <property type="entry name" value="Schlafen_AlbA_2_dom_sf"/>
</dbReference>
<keyword evidence="3" id="KW-1185">Reference proteome</keyword>
<dbReference type="EMBL" id="JBHUGD010000003">
    <property type="protein sequence ID" value="MFD1948592.1"/>
    <property type="molecule type" value="Genomic_DNA"/>
</dbReference>
<keyword evidence="2" id="KW-0067">ATP-binding</keyword>
<dbReference type="Pfam" id="PF04326">
    <property type="entry name" value="SLFN_AlbA_2"/>
    <property type="match status" value="1"/>
</dbReference>
<accession>A0ABW4TSS3</accession>
<dbReference type="GO" id="GO:0005524">
    <property type="term" value="F:ATP binding"/>
    <property type="evidence" value="ECO:0007669"/>
    <property type="project" value="UniProtKB-KW"/>
</dbReference>
<protein>
    <submittedName>
        <fullName evidence="2">ATP-binding protein</fullName>
    </submittedName>
</protein>
<comment type="caution">
    <text evidence="2">The sequence shown here is derived from an EMBL/GenBank/DDBJ whole genome shotgun (WGS) entry which is preliminary data.</text>
</comment>
<feature type="domain" description="Schlafen AlbA-2" evidence="1">
    <location>
        <begin position="32"/>
        <end position="144"/>
    </location>
</feature>
<dbReference type="RefSeq" id="WP_343920795.1">
    <property type="nucleotide sequence ID" value="NZ_BAAAJT010000002.1"/>
</dbReference>